<protein>
    <submittedName>
        <fullName evidence="7">Extracellular polysaccharide glycosyltransferase (Cell wall biogenesis)</fullName>
    </submittedName>
    <submittedName>
        <fullName evidence="6">Glycosyltransferase Cps9G</fullName>
    </submittedName>
</protein>
<evidence type="ECO:0000313" key="9">
    <source>
        <dbReference type="Proteomes" id="UP000224871"/>
    </source>
</evidence>
<organism evidence="7 8">
    <name type="scientific">Xenorhabdus innexi</name>
    <dbReference type="NCBI Taxonomy" id="290109"/>
    <lineage>
        <taxon>Bacteria</taxon>
        <taxon>Pseudomonadati</taxon>
        <taxon>Pseudomonadota</taxon>
        <taxon>Gammaproteobacteria</taxon>
        <taxon>Enterobacterales</taxon>
        <taxon>Morganellaceae</taxon>
        <taxon>Xenorhabdus</taxon>
    </lineage>
</organism>
<evidence type="ECO:0000313" key="7">
    <source>
        <dbReference type="EMBL" id="SIP71541.1"/>
    </source>
</evidence>
<dbReference type="PANTHER" id="PTHR43685:SF5">
    <property type="entry name" value="GLYCOSYLTRANSFERASE EPSE-RELATED"/>
    <property type="match status" value="1"/>
</dbReference>
<keyword evidence="4" id="KW-0472">Membrane</keyword>
<sequence length="269" mass="31379">MKNVSVLISLYDKESANYFNLSLQSLYEQEYKPKEIILVLDGPINNELNSIITKWLTLLPIILVPLKENVGLAKALNEGLKYCHFDYIARMDTDDICTPERFLVQTNFLENNPDIDVVGTWISEINEDSIEIKSVVKYPLTHCELFQFFSKRDPLAHPTVMFRKCFFEKAGNYPTDVLLGEDTALWFSGFKNNCKFANAPHVGLKFRRTSNFYLRRSNKKKTISLLKYRIFKINKELRYGLSANIYAILYTFLALSPTFIKKVMYKYLR</sequence>
<keyword evidence="3 7" id="KW-0808">Transferase</keyword>
<reference evidence="6 9" key="3">
    <citation type="journal article" date="2017" name="Nat. Microbiol.">
        <title>Natural product diversity associated with the nematode symbionts Photorhabdus and Xenorhabdus.</title>
        <authorList>
            <person name="Tobias N.J."/>
            <person name="Wolff H."/>
            <person name="Djahanschiri B."/>
            <person name="Grundmann F."/>
            <person name="Kronenwerth M."/>
            <person name="Shi Y.M."/>
            <person name="Simonyi S."/>
            <person name="Grun P."/>
            <person name="Shapiro-Ilan D."/>
            <person name="Pidot S.J."/>
            <person name="Stinear T.P."/>
            <person name="Ebersberger I."/>
            <person name="Bode H.B."/>
        </authorList>
    </citation>
    <scope>NUCLEOTIDE SEQUENCE [LARGE SCALE GENOMIC DNA]</scope>
    <source>
        <strain evidence="6 9">DSM 16336</strain>
    </source>
</reference>
<dbReference type="GO" id="GO:0016757">
    <property type="term" value="F:glycosyltransferase activity"/>
    <property type="evidence" value="ECO:0007669"/>
    <property type="project" value="UniProtKB-KW"/>
</dbReference>
<evidence type="ECO:0000313" key="8">
    <source>
        <dbReference type="Proteomes" id="UP000196435"/>
    </source>
</evidence>
<keyword evidence="4" id="KW-1133">Transmembrane helix</keyword>
<proteinExistence type="inferred from homology"/>
<dbReference type="InterPro" id="IPR001173">
    <property type="entry name" value="Glyco_trans_2-like"/>
</dbReference>
<reference evidence="7" key="2">
    <citation type="submission" date="2016-12" db="EMBL/GenBank/DDBJ databases">
        <authorList>
            <person name="Song W.-J."/>
            <person name="Kurnit D.M."/>
        </authorList>
    </citation>
    <scope>NUCLEOTIDE SEQUENCE [LARGE SCALE GENOMIC DNA]</scope>
    <source>
        <strain evidence="7">HGB1681</strain>
    </source>
</reference>
<dbReference type="Proteomes" id="UP000224871">
    <property type="component" value="Unassembled WGS sequence"/>
</dbReference>
<evidence type="ECO:0000256" key="1">
    <source>
        <dbReference type="ARBA" id="ARBA00006739"/>
    </source>
</evidence>
<dbReference type="PANTHER" id="PTHR43685">
    <property type="entry name" value="GLYCOSYLTRANSFERASE"/>
    <property type="match status" value="1"/>
</dbReference>
<comment type="similarity">
    <text evidence="1">Belongs to the glycosyltransferase 2 family.</text>
</comment>
<evidence type="ECO:0000256" key="4">
    <source>
        <dbReference type="SAM" id="Phobius"/>
    </source>
</evidence>
<dbReference type="EMBL" id="FTLG01000023">
    <property type="protein sequence ID" value="SIP71541.1"/>
    <property type="molecule type" value="Genomic_DNA"/>
</dbReference>
<evidence type="ECO:0000256" key="2">
    <source>
        <dbReference type="ARBA" id="ARBA00022676"/>
    </source>
</evidence>
<dbReference type="InterPro" id="IPR050834">
    <property type="entry name" value="Glycosyltransf_2"/>
</dbReference>
<feature type="transmembrane region" description="Helical" evidence="4">
    <location>
        <begin position="239"/>
        <end position="260"/>
    </location>
</feature>
<dbReference type="AlphaFoldDB" id="A0A1N6MRT3"/>
<dbReference type="EMBL" id="NIBU01000002">
    <property type="protein sequence ID" value="PHM38545.1"/>
    <property type="molecule type" value="Genomic_DNA"/>
</dbReference>
<keyword evidence="9" id="KW-1185">Reference proteome</keyword>
<gene>
    <name evidence="7" type="primary">wcfQ</name>
    <name evidence="6" type="ORF">Xinn_00242</name>
    <name evidence="7" type="ORF">XIS1_1190020</name>
</gene>
<evidence type="ECO:0000259" key="5">
    <source>
        <dbReference type="Pfam" id="PF00535"/>
    </source>
</evidence>
<dbReference type="SUPFAM" id="SSF53448">
    <property type="entry name" value="Nucleotide-diphospho-sugar transferases"/>
    <property type="match status" value="1"/>
</dbReference>
<evidence type="ECO:0000313" key="6">
    <source>
        <dbReference type="EMBL" id="PHM38545.1"/>
    </source>
</evidence>
<dbReference type="RefSeq" id="WP_086954913.1">
    <property type="nucleotide sequence ID" value="NZ_CAWNQC010000112.1"/>
</dbReference>
<dbReference type="Gene3D" id="3.90.550.10">
    <property type="entry name" value="Spore Coat Polysaccharide Biosynthesis Protein SpsA, Chain A"/>
    <property type="match status" value="1"/>
</dbReference>
<keyword evidence="2" id="KW-0328">Glycosyltransferase</keyword>
<keyword evidence="4" id="KW-0812">Transmembrane</keyword>
<dbReference type="InterPro" id="IPR029044">
    <property type="entry name" value="Nucleotide-diphossugar_trans"/>
</dbReference>
<feature type="domain" description="Glycosyltransferase 2-like" evidence="5">
    <location>
        <begin position="5"/>
        <end position="133"/>
    </location>
</feature>
<evidence type="ECO:0000256" key="3">
    <source>
        <dbReference type="ARBA" id="ARBA00022679"/>
    </source>
</evidence>
<accession>A0A1N6MRT3</accession>
<dbReference type="Pfam" id="PF00535">
    <property type="entry name" value="Glycos_transf_2"/>
    <property type="match status" value="1"/>
</dbReference>
<dbReference type="OrthoDB" id="9801954at2"/>
<name>A0A1N6MRT3_9GAMM</name>
<reference evidence="8" key="1">
    <citation type="submission" date="2016-12" db="EMBL/GenBank/DDBJ databases">
        <authorList>
            <person name="Gaudriault S."/>
        </authorList>
    </citation>
    <scope>NUCLEOTIDE SEQUENCE [LARGE SCALE GENOMIC DNA]</scope>
    <source>
        <strain evidence="8">HGB1681 (deposited as PTA-6826 in the American Type Culture Collection)</strain>
    </source>
</reference>
<dbReference type="Proteomes" id="UP000196435">
    <property type="component" value="Unassembled WGS sequence"/>
</dbReference>